<dbReference type="SUPFAM" id="SSF56281">
    <property type="entry name" value="Metallo-hydrolase/oxidoreductase"/>
    <property type="match status" value="1"/>
</dbReference>
<feature type="domain" description="Metallo-beta-lactamase" evidence="1">
    <location>
        <begin position="116"/>
        <end position="310"/>
    </location>
</feature>
<dbReference type="PATRIC" id="fig|743722.3.peg.2866"/>
<proteinExistence type="predicted"/>
<evidence type="ECO:0000259" key="1">
    <source>
        <dbReference type="Pfam" id="PF12706"/>
    </source>
</evidence>
<dbReference type="KEGG" id="shg:Sph21_2674"/>
<name>F4C1E9_SPHS2</name>
<dbReference type="AlphaFoldDB" id="F4C1E9"/>
<dbReference type="PANTHER" id="PTHR15032:SF4">
    <property type="entry name" value="N-ACYL-PHOSPHATIDYLETHANOLAMINE-HYDROLYZING PHOSPHOLIPASE D"/>
    <property type="match status" value="1"/>
</dbReference>
<dbReference type="GO" id="GO:0005737">
    <property type="term" value="C:cytoplasm"/>
    <property type="evidence" value="ECO:0007669"/>
    <property type="project" value="TreeGrafter"/>
</dbReference>
<accession>F4C1E9</accession>
<dbReference type="HOGENOM" id="CLU_020884_0_2_10"/>
<dbReference type="eggNOG" id="COG2220">
    <property type="taxonomic scope" value="Bacteria"/>
</dbReference>
<dbReference type="InterPro" id="IPR036866">
    <property type="entry name" value="RibonucZ/Hydroxyglut_hydro"/>
</dbReference>
<gene>
    <name evidence="2" type="ordered locus">Sph21_2674</name>
</gene>
<evidence type="ECO:0000313" key="2">
    <source>
        <dbReference type="EMBL" id="ADZ79222.1"/>
    </source>
</evidence>
<reference evidence="2" key="1">
    <citation type="submission" date="2011-03" db="EMBL/GenBank/DDBJ databases">
        <title>Complete sequence of Sphingobacterium sp. 21.</title>
        <authorList>
            <consortium name="US DOE Joint Genome Institute"/>
            <person name="Lucas S."/>
            <person name="Copeland A."/>
            <person name="Lapidus A."/>
            <person name="Cheng J.-F."/>
            <person name="Goodwin L."/>
            <person name="Pitluck S."/>
            <person name="Davenport K."/>
            <person name="Detter J.C."/>
            <person name="Han C."/>
            <person name="Tapia R."/>
            <person name="Land M."/>
            <person name="Hauser L."/>
            <person name="Kyrpides N."/>
            <person name="Ivanova N."/>
            <person name="Ovchinnikova G."/>
            <person name="Pagani I."/>
            <person name="Siebers A.K."/>
            <person name="Allgaier M."/>
            <person name="Thelen M.P."/>
            <person name="Hugenholtz P."/>
            <person name="Woyke T."/>
        </authorList>
    </citation>
    <scope>NUCLEOTIDE SEQUENCE</scope>
    <source>
        <strain evidence="2">21</strain>
    </source>
</reference>
<dbReference type="Pfam" id="PF12706">
    <property type="entry name" value="Lactamase_B_2"/>
    <property type="match status" value="1"/>
</dbReference>
<sequence length="365" mass="41319">MVVILSVAVLLAITVFFYIRQDKFGQAPSGKRLERIKQSPNYRDGQFQNLHFTPTITEGYSFIGVLYKFFFGKDPRNRPTDPLPTVKTNLQQLDPNANLLVWFGHSSYLLQLDGVRYLVDPVFCGNASPVPGSNRSFKGTDIYTAADMPSVDYLLITHDHYDHLDYETIVALKDKVTRIICGLGVGAHFEHWGYEADNIIEKDWNEKVVVNTQTTLHTLPTRHFAGRSFSRNNTLWLSFLLETPTKKIYLGGDSGYDTHFATIGKQFGPIDLAILDNGQYNPAWQAIHMLPEEVINASKDLGTKRLFPVHSSKFALSLHAWDEPLKRISILATSEKLPFITPMIGEVVRLDDPAQTFTAWWKGVK</sequence>
<dbReference type="EMBL" id="CP002584">
    <property type="protein sequence ID" value="ADZ79222.1"/>
    <property type="molecule type" value="Genomic_DNA"/>
</dbReference>
<dbReference type="InterPro" id="IPR001279">
    <property type="entry name" value="Metallo-B-lactamas"/>
</dbReference>
<dbReference type="STRING" id="743722.Sph21_2674"/>
<organism evidence="2">
    <name type="scientific">Sphingobacterium sp. (strain 21)</name>
    <dbReference type="NCBI Taxonomy" id="743722"/>
    <lineage>
        <taxon>Bacteria</taxon>
        <taxon>Pseudomonadati</taxon>
        <taxon>Bacteroidota</taxon>
        <taxon>Sphingobacteriia</taxon>
        <taxon>Sphingobacteriales</taxon>
        <taxon>Sphingobacteriaceae</taxon>
        <taxon>Sphingobacterium</taxon>
    </lineage>
</organism>
<dbReference type="Gene3D" id="3.60.15.10">
    <property type="entry name" value="Ribonuclease Z/Hydroxyacylglutathione hydrolase-like"/>
    <property type="match status" value="1"/>
</dbReference>
<protein>
    <submittedName>
        <fullName evidence="2">Beta-lactamase domain protein</fullName>
    </submittedName>
</protein>
<dbReference type="PANTHER" id="PTHR15032">
    <property type="entry name" value="N-ACYL-PHOSPHATIDYLETHANOLAMINE-HYDROLYZING PHOSPHOLIPASE D"/>
    <property type="match status" value="1"/>
</dbReference>